<keyword evidence="2" id="KW-1185">Reference proteome</keyword>
<sequence>MICPRKTRCAACVEYDATSALKLQASSTTSIEPELTNLRALLNGSHDPLSRVSRETASRIFEAFFEEHLGPKEMPFLLGAVCRLWRDIAWATPKIWTSAHFIVNPHNEIGCYIKLFEEYVGRSRFLPIDIHINWREGHGLSRDDPHMPRLVDILKGCVSRWNSLELYLDLYTFPYLLKDLAPIPHSTLRHLRLFPIGNEEDSFDDSYDEDNEDGYQNPRPLDWTSVTRNLKTLELDAYCDVVILDDLKVDCSSLTRVVGRGTYDGISTVIRNSPCLTTAMVQLGMESSSAHKGVPFIHTSLRTLKLAPNTPKAVNNFLSVFRFPDLNSLIVDASDLPRASIRCEIFAAFLANSGANLCQLRLENIFWPFEELQGALIPLLKLEELTFDQPSKISVPQIIKAVLGLSASHQIDSPTPQKASSRFPKLKVFRILSDARNPGDFWDCLQLIEEHCNNHFVETSPPEFGPVDISHSIYLQLLEIKLSSKVRPPYMPQRSLEMVERLGKMGVELDISWEYRGEAVEDLVASSRQILASQ</sequence>
<dbReference type="EMBL" id="MU157950">
    <property type="protein sequence ID" value="KAF9522323.1"/>
    <property type="molecule type" value="Genomic_DNA"/>
</dbReference>
<dbReference type="OrthoDB" id="3357519at2759"/>
<accession>A0A9P6E4B5</accession>
<organism evidence="1 2">
    <name type="scientific">Crepidotus variabilis</name>
    <dbReference type="NCBI Taxonomy" id="179855"/>
    <lineage>
        <taxon>Eukaryota</taxon>
        <taxon>Fungi</taxon>
        <taxon>Dikarya</taxon>
        <taxon>Basidiomycota</taxon>
        <taxon>Agaricomycotina</taxon>
        <taxon>Agaricomycetes</taxon>
        <taxon>Agaricomycetidae</taxon>
        <taxon>Agaricales</taxon>
        <taxon>Agaricineae</taxon>
        <taxon>Crepidotaceae</taxon>
        <taxon>Crepidotus</taxon>
    </lineage>
</organism>
<protein>
    <recommendedName>
        <fullName evidence="3">F-box domain-containing protein</fullName>
    </recommendedName>
</protein>
<dbReference type="Proteomes" id="UP000807306">
    <property type="component" value="Unassembled WGS sequence"/>
</dbReference>
<evidence type="ECO:0000313" key="2">
    <source>
        <dbReference type="Proteomes" id="UP000807306"/>
    </source>
</evidence>
<name>A0A9P6E4B5_9AGAR</name>
<gene>
    <name evidence="1" type="ORF">CPB83DRAFT_864611</name>
</gene>
<comment type="caution">
    <text evidence="1">The sequence shown here is derived from an EMBL/GenBank/DDBJ whole genome shotgun (WGS) entry which is preliminary data.</text>
</comment>
<evidence type="ECO:0008006" key="3">
    <source>
        <dbReference type="Google" id="ProtNLM"/>
    </source>
</evidence>
<dbReference type="AlphaFoldDB" id="A0A9P6E4B5"/>
<reference evidence="1" key="1">
    <citation type="submission" date="2020-11" db="EMBL/GenBank/DDBJ databases">
        <authorList>
            <consortium name="DOE Joint Genome Institute"/>
            <person name="Ahrendt S."/>
            <person name="Riley R."/>
            <person name="Andreopoulos W."/>
            <person name="Labutti K."/>
            <person name="Pangilinan J."/>
            <person name="Ruiz-Duenas F.J."/>
            <person name="Barrasa J.M."/>
            <person name="Sanchez-Garcia M."/>
            <person name="Camarero S."/>
            <person name="Miyauchi S."/>
            <person name="Serrano A."/>
            <person name="Linde D."/>
            <person name="Babiker R."/>
            <person name="Drula E."/>
            <person name="Ayuso-Fernandez I."/>
            <person name="Pacheco R."/>
            <person name="Padilla G."/>
            <person name="Ferreira P."/>
            <person name="Barriuso J."/>
            <person name="Kellner H."/>
            <person name="Castanera R."/>
            <person name="Alfaro M."/>
            <person name="Ramirez L."/>
            <person name="Pisabarro A.G."/>
            <person name="Kuo A."/>
            <person name="Tritt A."/>
            <person name="Lipzen A."/>
            <person name="He G."/>
            <person name="Yan M."/>
            <person name="Ng V."/>
            <person name="Cullen D."/>
            <person name="Martin F."/>
            <person name="Rosso M.-N."/>
            <person name="Henrissat B."/>
            <person name="Hibbett D."/>
            <person name="Martinez A.T."/>
            <person name="Grigoriev I.V."/>
        </authorList>
    </citation>
    <scope>NUCLEOTIDE SEQUENCE</scope>
    <source>
        <strain evidence="1">CBS 506.95</strain>
    </source>
</reference>
<proteinExistence type="predicted"/>
<evidence type="ECO:0000313" key="1">
    <source>
        <dbReference type="EMBL" id="KAF9522323.1"/>
    </source>
</evidence>